<sequence length="871" mass="100092">MTKTNAFEGDEFSLTKHFVSASSSRREGGGENFSIKGNGDDGKPPASFEEEEHDDDDGEYEYTDYYSREERVNDDNDDYDEEGEMLFERSAHGVQLIDGKREKMMREKHRTTDKDVVERYMYTDGDKESGRKHSMIGPLLPWRFDSFGNQLTLDEIRRGIGADEEKRKEELEKSMAQRTFKIDHLQGRVKRSSNSGGGEEEEKRRIPKVSLTKVRRKTLRWTKRAMELVLRDVRKLQFPTDCDESKLLIVPLEQCPLGCRLHIYLQRALVLATSLERTLVFLPPWDSGMDHLFMPLTKCTLRTGEKNSPKREIRVKLATAIEVLGPIMFPSTSHGAPHEKINKFVETVRDAVEGYDQSEWFSFSHVERIKKVTEKIRDLIDRTVEESKESREPIVFERGNEDSHRENVVNAAMTFVMHTCPNLLFNFRDEDVNEELLKGYQDAIICHNGRCDGVDIELLGDSLPEGFDPETLNSQIPASVWRSIRSELAAGVASKANREMSESEWRSKRDEFEQRINRRGYSSAFENEGEIAEEFLIRTFNPYENLPLPGTRDDDEYSKTYDVIPYDPPFVHSHALNFELGCNDFSSACQAHFMYMSMLTSSVILRPTKETTEMLSERYFENLHQVRSPTVILQIRQSDKKGEDPYYNVFGGYRAVTRYISALKILAESTKKCWKTIFVMTDSGQVIKEVRQRYDRGEILLCGDKPILVFSKHAAEMDLDVPVFAWALRESSMNEAKGNKRSPFTRERAFVAELLLAAKIGDFVLGDGSSNIYLTLLELIASRKRVADLPQLVKATPAKFLKTYETKAYFTSQSRCENFDPASHSCFWVSSLGAAPLLGWYSVLLNQPFVNGMPVVLEYARVHRDEWLNEE</sequence>
<keyword evidence="3" id="KW-1185">Reference proteome</keyword>
<feature type="region of interest" description="Disordered" evidence="1">
    <location>
        <begin position="186"/>
        <end position="206"/>
    </location>
</feature>
<protein>
    <submittedName>
        <fullName evidence="2">Uncharacterized protein</fullName>
    </submittedName>
</protein>
<dbReference type="AlphaFoldDB" id="K8F6X0"/>
<gene>
    <name evidence="2" type="ORF">Bathy06g02730</name>
</gene>
<accession>K8F6X0</accession>
<dbReference type="KEGG" id="bpg:Bathy06g02730"/>
<evidence type="ECO:0000313" key="2">
    <source>
        <dbReference type="EMBL" id="CCO17333.1"/>
    </source>
</evidence>
<feature type="compositionally biased region" description="Acidic residues" evidence="1">
    <location>
        <begin position="48"/>
        <end position="62"/>
    </location>
</feature>
<organism evidence="2 3">
    <name type="scientific">Bathycoccus prasinos</name>
    <dbReference type="NCBI Taxonomy" id="41875"/>
    <lineage>
        <taxon>Eukaryota</taxon>
        <taxon>Viridiplantae</taxon>
        <taxon>Chlorophyta</taxon>
        <taxon>Mamiellophyceae</taxon>
        <taxon>Mamiellales</taxon>
        <taxon>Bathycoccaceae</taxon>
        <taxon>Bathycoccus</taxon>
    </lineage>
</organism>
<evidence type="ECO:0000256" key="1">
    <source>
        <dbReference type="SAM" id="MobiDB-lite"/>
    </source>
</evidence>
<dbReference type="EMBL" id="FO082273">
    <property type="protein sequence ID" value="CCO17333.1"/>
    <property type="molecule type" value="Genomic_DNA"/>
</dbReference>
<reference evidence="2 3" key="1">
    <citation type="submission" date="2011-10" db="EMBL/GenBank/DDBJ databases">
        <authorList>
            <person name="Genoscope - CEA"/>
        </authorList>
    </citation>
    <scope>NUCLEOTIDE SEQUENCE [LARGE SCALE GENOMIC DNA]</scope>
    <source>
        <strain evidence="2 3">RCC 1105</strain>
    </source>
</reference>
<name>K8F6X0_9CHLO</name>
<dbReference type="GO" id="GO:0046921">
    <property type="term" value="F:alpha-(1-&gt;6)-fucosyltransferase activity"/>
    <property type="evidence" value="ECO:0007669"/>
    <property type="project" value="TreeGrafter"/>
</dbReference>
<dbReference type="GO" id="GO:0006487">
    <property type="term" value="P:protein N-linked glycosylation"/>
    <property type="evidence" value="ECO:0007669"/>
    <property type="project" value="TreeGrafter"/>
</dbReference>
<dbReference type="RefSeq" id="XP_007512733.1">
    <property type="nucleotide sequence ID" value="XM_007512671.1"/>
</dbReference>
<dbReference type="PANTHER" id="PTHR13132:SF34">
    <property type="entry name" value="O-FUCOSYLTRANSFERASE FAMILY PROTEIN"/>
    <property type="match status" value="1"/>
</dbReference>
<dbReference type="GeneID" id="19015253"/>
<dbReference type="PANTHER" id="PTHR13132">
    <property type="entry name" value="ALPHA- 1,6 -FUCOSYLTRANSFERASE"/>
    <property type="match status" value="1"/>
</dbReference>
<evidence type="ECO:0000313" key="3">
    <source>
        <dbReference type="Proteomes" id="UP000198341"/>
    </source>
</evidence>
<proteinExistence type="predicted"/>
<dbReference type="OrthoDB" id="2014825at2759"/>
<feature type="region of interest" description="Disordered" evidence="1">
    <location>
        <begin position="1"/>
        <end position="79"/>
    </location>
</feature>
<dbReference type="Proteomes" id="UP000198341">
    <property type="component" value="Chromosome 6"/>
</dbReference>